<protein>
    <recommendedName>
        <fullName evidence="2">Protein kinase domain-containing protein</fullName>
    </recommendedName>
</protein>
<proteinExistence type="predicted"/>
<dbReference type="InterPro" id="IPR011009">
    <property type="entry name" value="Kinase-like_dom_sf"/>
</dbReference>
<feature type="domain" description="Protein kinase" evidence="2">
    <location>
        <begin position="336"/>
        <end position="573"/>
    </location>
</feature>
<dbReference type="Proteomes" id="UP000738349">
    <property type="component" value="Unassembled WGS sequence"/>
</dbReference>
<feature type="compositionally biased region" description="Basic and acidic residues" evidence="1">
    <location>
        <begin position="316"/>
        <end position="330"/>
    </location>
</feature>
<accession>A0A9P9IHA5</accession>
<sequence length="573" mass="64751">MLTSTGFTTKPQNKWCPTQLKPWSDFLERQREVFGNLYAAMPVQARAFDGRTILDSIGSVVAKQLISNELMLRHFLNTRYADQICAYLAGDATRNLVHVSEYKPPHKLAAPHLRLGLRPMNTLADVVHRVTVPTNVDPEALFQSHADLLTASAITQTYHYMIEGGVDYGILTTGEAIICSAVGQYLAFTLMALGPPGTRRTHGQDERSQATKVLKKWAVNMELIVRDSPETTRQTQPTSPAWIPTTYDSVDRSPNKPHPKRRRRRRCRGDIAEADILREDPFDSFDEESDPILFSPIPGSRPSASGGQGAQRNRRAREQETHGNHSDEQDREYCTQKFLLGLVKGGFLDRRCPNVALHRDSAQSDSLNRTLDEGITSLGQGGARGVLFKVTLLVYGYNFHEAAVYDRLLALQGANVPVFLGAIDLRTMDKIYYYYHRVYVIHMTFFSWGEHPIRPVRTVDSEGQLLGDKAMQSLLAMHDRGVVHKDVRDLNMLFNPETDGVMMIDFERSLLLEMSRCSLAQTVSKMRVQEEEENVKPTTGEEARDGARTGQTEMDADIWRINLMFLELRGRRE</sequence>
<comment type="caution">
    <text evidence="3">The sequence shown here is derived from an EMBL/GenBank/DDBJ whole genome shotgun (WGS) entry which is preliminary data.</text>
</comment>
<dbReference type="OrthoDB" id="8905873at2759"/>
<dbReference type="SUPFAM" id="SSF56112">
    <property type="entry name" value="Protein kinase-like (PK-like)"/>
    <property type="match status" value="1"/>
</dbReference>
<organism evidence="3 4">
    <name type="scientific">Dactylonectria macrodidyma</name>
    <dbReference type="NCBI Taxonomy" id="307937"/>
    <lineage>
        <taxon>Eukaryota</taxon>
        <taxon>Fungi</taxon>
        <taxon>Dikarya</taxon>
        <taxon>Ascomycota</taxon>
        <taxon>Pezizomycotina</taxon>
        <taxon>Sordariomycetes</taxon>
        <taxon>Hypocreomycetidae</taxon>
        <taxon>Hypocreales</taxon>
        <taxon>Nectriaceae</taxon>
        <taxon>Dactylonectria</taxon>
    </lineage>
</organism>
<dbReference type="GO" id="GO:0005524">
    <property type="term" value="F:ATP binding"/>
    <property type="evidence" value="ECO:0007669"/>
    <property type="project" value="InterPro"/>
</dbReference>
<gene>
    <name evidence="3" type="ORF">EDB81DRAFT_861691</name>
</gene>
<keyword evidence="4" id="KW-1185">Reference proteome</keyword>
<evidence type="ECO:0000313" key="3">
    <source>
        <dbReference type="EMBL" id="KAH7120616.1"/>
    </source>
</evidence>
<dbReference type="AlphaFoldDB" id="A0A9P9IHA5"/>
<evidence type="ECO:0000313" key="4">
    <source>
        <dbReference type="Proteomes" id="UP000738349"/>
    </source>
</evidence>
<evidence type="ECO:0000259" key="2">
    <source>
        <dbReference type="PROSITE" id="PS50011"/>
    </source>
</evidence>
<dbReference type="InterPro" id="IPR000719">
    <property type="entry name" value="Prot_kinase_dom"/>
</dbReference>
<feature type="compositionally biased region" description="Basic and acidic residues" evidence="1">
    <location>
        <begin position="268"/>
        <end position="281"/>
    </location>
</feature>
<feature type="compositionally biased region" description="Basic residues" evidence="1">
    <location>
        <begin position="255"/>
        <end position="267"/>
    </location>
</feature>
<reference evidence="3" key="1">
    <citation type="journal article" date="2021" name="Nat. Commun.">
        <title>Genetic determinants of endophytism in the Arabidopsis root mycobiome.</title>
        <authorList>
            <person name="Mesny F."/>
            <person name="Miyauchi S."/>
            <person name="Thiergart T."/>
            <person name="Pickel B."/>
            <person name="Atanasova L."/>
            <person name="Karlsson M."/>
            <person name="Huettel B."/>
            <person name="Barry K.W."/>
            <person name="Haridas S."/>
            <person name="Chen C."/>
            <person name="Bauer D."/>
            <person name="Andreopoulos W."/>
            <person name="Pangilinan J."/>
            <person name="LaButti K."/>
            <person name="Riley R."/>
            <person name="Lipzen A."/>
            <person name="Clum A."/>
            <person name="Drula E."/>
            <person name="Henrissat B."/>
            <person name="Kohler A."/>
            <person name="Grigoriev I.V."/>
            <person name="Martin F.M."/>
            <person name="Hacquard S."/>
        </authorList>
    </citation>
    <scope>NUCLEOTIDE SEQUENCE</scope>
    <source>
        <strain evidence="3">MPI-CAGE-AT-0147</strain>
    </source>
</reference>
<feature type="region of interest" description="Disordered" evidence="1">
    <location>
        <begin position="528"/>
        <end position="550"/>
    </location>
</feature>
<dbReference type="EMBL" id="JAGMUV010000025">
    <property type="protein sequence ID" value="KAH7120616.1"/>
    <property type="molecule type" value="Genomic_DNA"/>
</dbReference>
<name>A0A9P9IHA5_9HYPO</name>
<evidence type="ECO:0000256" key="1">
    <source>
        <dbReference type="SAM" id="MobiDB-lite"/>
    </source>
</evidence>
<dbReference type="PROSITE" id="PS50011">
    <property type="entry name" value="PROTEIN_KINASE_DOM"/>
    <property type="match status" value="1"/>
</dbReference>
<dbReference type="GO" id="GO:0004672">
    <property type="term" value="F:protein kinase activity"/>
    <property type="evidence" value="ECO:0007669"/>
    <property type="project" value="InterPro"/>
</dbReference>
<feature type="region of interest" description="Disordered" evidence="1">
    <location>
        <begin position="225"/>
        <end position="330"/>
    </location>
</feature>